<name>A0A857MGK0_9ACTN</name>
<dbReference type="EMBL" id="CP045810">
    <property type="protein sequence ID" value="QHN40421.1"/>
    <property type="molecule type" value="Genomic_DNA"/>
</dbReference>
<sequence>MTTVTPPVLSPSRTASRRRRGATVLTGVVGLTLGVLWIRESAIKYHAGFGAADIHLVADGAAQNSRVPGFFQEFCAHILGPNAGLFGYAMPALEMGLGVGFIAVIIAALADSQWSAVLTRLVAGGSVFTLMTYWLSDQLIWEYPIMVLLSACLLATASSRGT</sequence>
<organism evidence="1">
    <name type="scientific">Gordonia amarae</name>
    <dbReference type="NCBI Taxonomy" id="36821"/>
    <lineage>
        <taxon>Bacteria</taxon>
        <taxon>Bacillati</taxon>
        <taxon>Actinomycetota</taxon>
        <taxon>Actinomycetes</taxon>
        <taxon>Mycobacteriales</taxon>
        <taxon>Gordoniaceae</taxon>
        <taxon>Gordonia</taxon>
    </lineage>
</organism>
<reference evidence="1" key="1">
    <citation type="journal article" date="2021" name="Nat. Microbiol.">
        <title>Cocultivation of an ultrasmall environmental parasitic bacterium with lytic ability against bacteria associated with wastewater foams.</title>
        <authorList>
            <person name="Batinovic S."/>
            <person name="Rose J.J.A."/>
            <person name="Ratcliffe J."/>
            <person name="Seviour R.J."/>
            <person name="Petrovski S."/>
        </authorList>
    </citation>
    <scope>NUCLEOTIDE SEQUENCE</scope>
    <source>
        <strain evidence="1">CON44</strain>
    </source>
</reference>
<protein>
    <submittedName>
        <fullName evidence="1">Uncharacterized protein</fullName>
    </submittedName>
</protein>
<evidence type="ECO:0000313" key="1">
    <source>
        <dbReference type="EMBL" id="QHN40421.1"/>
    </source>
</evidence>
<dbReference type="RefSeq" id="WP_138943565.1">
    <property type="nucleotide sequence ID" value="NZ_CP045804.1"/>
</dbReference>
<proteinExistence type="predicted"/>
<accession>A0A857MGK0</accession>
<gene>
    <name evidence="1" type="ORF">GII30_15840</name>
</gene>
<dbReference type="AlphaFoldDB" id="A0A857MGK0"/>